<protein>
    <submittedName>
        <fullName evidence="1">Uncharacterized protein</fullName>
    </submittedName>
</protein>
<name>A0A1B6MA21_9HEMI</name>
<dbReference type="AlphaFoldDB" id="A0A1B6MA21"/>
<sequence>AAAPAPVRISGSIRPLAPHALFTTTGSAATDIYLRRVSSKKRRHGMCVERTSEGTPTRLPVAVSQHRVLTAFYCLCANKSNSAVKVASVEWCQTEPLALAFKRYSVAKKLGTPLHNSKPLSGPNQLRF</sequence>
<reference evidence="1" key="1">
    <citation type="submission" date="2015-11" db="EMBL/GenBank/DDBJ databases">
        <title>De novo transcriptome assembly of four potential Pierce s Disease insect vectors from Arizona vineyards.</title>
        <authorList>
            <person name="Tassone E.E."/>
        </authorList>
    </citation>
    <scope>NUCLEOTIDE SEQUENCE</scope>
</reference>
<proteinExistence type="predicted"/>
<dbReference type="EMBL" id="GEBQ01007194">
    <property type="protein sequence ID" value="JAT32783.1"/>
    <property type="molecule type" value="Transcribed_RNA"/>
</dbReference>
<organism evidence="1">
    <name type="scientific">Graphocephala atropunctata</name>
    <dbReference type="NCBI Taxonomy" id="36148"/>
    <lineage>
        <taxon>Eukaryota</taxon>
        <taxon>Metazoa</taxon>
        <taxon>Ecdysozoa</taxon>
        <taxon>Arthropoda</taxon>
        <taxon>Hexapoda</taxon>
        <taxon>Insecta</taxon>
        <taxon>Pterygota</taxon>
        <taxon>Neoptera</taxon>
        <taxon>Paraneoptera</taxon>
        <taxon>Hemiptera</taxon>
        <taxon>Auchenorrhyncha</taxon>
        <taxon>Membracoidea</taxon>
        <taxon>Cicadellidae</taxon>
        <taxon>Cicadellinae</taxon>
        <taxon>Cicadellini</taxon>
        <taxon>Graphocephala</taxon>
    </lineage>
</organism>
<feature type="non-terminal residue" evidence="1">
    <location>
        <position position="128"/>
    </location>
</feature>
<gene>
    <name evidence="1" type="ORF">g.33691</name>
</gene>
<feature type="non-terminal residue" evidence="1">
    <location>
        <position position="1"/>
    </location>
</feature>
<accession>A0A1B6MA21</accession>
<evidence type="ECO:0000313" key="1">
    <source>
        <dbReference type="EMBL" id="JAT32783.1"/>
    </source>
</evidence>